<feature type="compositionally biased region" description="Low complexity" evidence="1">
    <location>
        <begin position="1"/>
        <end position="19"/>
    </location>
</feature>
<evidence type="ECO:0000313" key="3">
    <source>
        <dbReference type="Proteomes" id="UP000006038"/>
    </source>
</evidence>
<dbReference type="Proteomes" id="UP000006038">
    <property type="component" value="Chromosome 3"/>
</dbReference>
<dbReference type="HOGENOM" id="CLU_1590638_0_0_1"/>
<evidence type="ECO:0000313" key="2">
    <source>
        <dbReference type="EnsemblPlants" id="OB03G37240.1"/>
    </source>
</evidence>
<dbReference type="AlphaFoldDB" id="J3LRP8"/>
<reference evidence="2" key="1">
    <citation type="journal article" date="2013" name="Nat. Commun.">
        <title>Whole-genome sequencing of Oryza brachyantha reveals mechanisms underlying Oryza genome evolution.</title>
        <authorList>
            <person name="Chen J."/>
            <person name="Huang Q."/>
            <person name="Gao D."/>
            <person name="Wang J."/>
            <person name="Lang Y."/>
            <person name="Liu T."/>
            <person name="Li B."/>
            <person name="Bai Z."/>
            <person name="Luis Goicoechea J."/>
            <person name="Liang C."/>
            <person name="Chen C."/>
            <person name="Zhang W."/>
            <person name="Sun S."/>
            <person name="Liao Y."/>
            <person name="Zhang X."/>
            <person name="Yang L."/>
            <person name="Song C."/>
            <person name="Wang M."/>
            <person name="Shi J."/>
            <person name="Liu G."/>
            <person name="Liu J."/>
            <person name="Zhou H."/>
            <person name="Zhou W."/>
            <person name="Yu Q."/>
            <person name="An N."/>
            <person name="Chen Y."/>
            <person name="Cai Q."/>
            <person name="Wang B."/>
            <person name="Liu B."/>
            <person name="Min J."/>
            <person name="Huang Y."/>
            <person name="Wu H."/>
            <person name="Li Z."/>
            <person name="Zhang Y."/>
            <person name="Yin Y."/>
            <person name="Song W."/>
            <person name="Jiang J."/>
            <person name="Jackson S.A."/>
            <person name="Wing R.A."/>
            <person name="Wang J."/>
            <person name="Chen M."/>
        </authorList>
    </citation>
    <scope>NUCLEOTIDE SEQUENCE [LARGE SCALE GENOMIC DNA]</scope>
    <source>
        <strain evidence="2">cv. IRGC 101232</strain>
    </source>
</reference>
<feature type="region of interest" description="Disordered" evidence="1">
    <location>
        <begin position="1"/>
        <end position="37"/>
    </location>
</feature>
<accession>J3LRP8</accession>
<keyword evidence="3" id="KW-1185">Reference proteome</keyword>
<name>J3LRP8_ORYBR</name>
<sequence length="168" mass="17855">MASASSSTMRTSALLLSSSVNGPSHAPSPPPDQLERHGIPVLDVRQLLRRHAGLCLALPRARHGLHDRLQPRALGEHHRQRRHRPPDRGRLLLAGGVRVVVGERLDGSQRGRPPQGQLRQVAEAADEVAVGVPEREGTGVGEDALVATEDVPVVAPVGEASEGQVVVV</sequence>
<organism evidence="2">
    <name type="scientific">Oryza brachyantha</name>
    <name type="common">malo sina</name>
    <dbReference type="NCBI Taxonomy" id="4533"/>
    <lineage>
        <taxon>Eukaryota</taxon>
        <taxon>Viridiplantae</taxon>
        <taxon>Streptophyta</taxon>
        <taxon>Embryophyta</taxon>
        <taxon>Tracheophyta</taxon>
        <taxon>Spermatophyta</taxon>
        <taxon>Magnoliopsida</taxon>
        <taxon>Liliopsida</taxon>
        <taxon>Poales</taxon>
        <taxon>Poaceae</taxon>
        <taxon>BOP clade</taxon>
        <taxon>Oryzoideae</taxon>
        <taxon>Oryzeae</taxon>
        <taxon>Oryzinae</taxon>
        <taxon>Oryza</taxon>
    </lineage>
</organism>
<evidence type="ECO:0000256" key="1">
    <source>
        <dbReference type="SAM" id="MobiDB-lite"/>
    </source>
</evidence>
<dbReference type="EnsemblPlants" id="OB03G37240.1">
    <property type="protein sequence ID" value="OB03G37240.1"/>
    <property type="gene ID" value="OB03G37240"/>
</dbReference>
<proteinExistence type="predicted"/>
<reference evidence="2" key="2">
    <citation type="submission" date="2013-04" db="UniProtKB">
        <authorList>
            <consortium name="EnsemblPlants"/>
        </authorList>
    </citation>
    <scope>IDENTIFICATION</scope>
</reference>
<dbReference type="Gramene" id="OB03G37240.1">
    <property type="protein sequence ID" value="OB03G37240.1"/>
    <property type="gene ID" value="OB03G37240"/>
</dbReference>
<protein>
    <submittedName>
        <fullName evidence="2">Uncharacterized protein</fullName>
    </submittedName>
</protein>